<proteinExistence type="predicted"/>
<dbReference type="OrthoDB" id="4584900at2759"/>
<feature type="chain" id="PRO_5040121193" evidence="1">
    <location>
        <begin position="18"/>
        <end position="277"/>
    </location>
</feature>
<dbReference type="AlphaFoldDB" id="A0A9P6JW53"/>
<evidence type="ECO:0000313" key="2">
    <source>
        <dbReference type="EMBL" id="KAF9534170.1"/>
    </source>
</evidence>
<keyword evidence="3" id="KW-1185">Reference proteome</keyword>
<dbReference type="EMBL" id="MU157826">
    <property type="protein sequence ID" value="KAF9534170.1"/>
    <property type="molecule type" value="Genomic_DNA"/>
</dbReference>
<protein>
    <submittedName>
        <fullName evidence="2">Uncharacterized protein</fullName>
    </submittedName>
</protein>
<evidence type="ECO:0000256" key="1">
    <source>
        <dbReference type="SAM" id="SignalP"/>
    </source>
</evidence>
<evidence type="ECO:0000313" key="3">
    <source>
        <dbReference type="Proteomes" id="UP000807306"/>
    </source>
</evidence>
<accession>A0A9P6JW53</accession>
<comment type="caution">
    <text evidence="2">The sequence shown here is derived from an EMBL/GenBank/DDBJ whole genome shotgun (WGS) entry which is preliminary data.</text>
</comment>
<reference evidence="2" key="1">
    <citation type="submission" date="2020-11" db="EMBL/GenBank/DDBJ databases">
        <authorList>
            <consortium name="DOE Joint Genome Institute"/>
            <person name="Ahrendt S."/>
            <person name="Riley R."/>
            <person name="Andreopoulos W."/>
            <person name="Labutti K."/>
            <person name="Pangilinan J."/>
            <person name="Ruiz-Duenas F.J."/>
            <person name="Barrasa J.M."/>
            <person name="Sanchez-Garcia M."/>
            <person name="Camarero S."/>
            <person name="Miyauchi S."/>
            <person name="Serrano A."/>
            <person name="Linde D."/>
            <person name="Babiker R."/>
            <person name="Drula E."/>
            <person name="Ayuso-Fernandez I."/>
            <person name="Pacheco R."/>
            <person name="Padilla G."/>
            <person name="Ferreira P."/>
            <person name="Barriuso J."/>
            <person name="Kellner H."/>
            <person name="Castanera R."/>
            <person name="Alfaro M."/>
            <person name="Ramirez L."/>
            <person name="Pisabarro A.G."/>
            <person name="Kuo A."/>
            <person name="Tritt A."/>
            <person name="Lipzen A."/>
            <person name="He G."/>
            <person name="Yan M."/>
            <person name="Ng V."/>
            <person name="Cullen D."/>
            <person name="Martin F."/>
            <person name="Rosso M.-N."/>
            <person name="Henrissat B."/>
            <person name="Hibbett D."/>
            <person name="Martinez A.T."/>
            <person name="Grigoriev I.V."/>
        </authorList>
    </citation>
    <scope>NUCLEOTIDE SEQUENCE</scope>
    <source>
        <strain evidence="2">CBS 506.95</strain>
    </source>
</reference>
<keyword evidence="1" id="KW-0732">Signal</keyword>
<feature type="signal peptide" evidence="1">
    <location>
        <begin position="1"/>
        <end position="17"/>
    </location>
</feature>
<sequence>MKAIILALTFLVSCAAATNSGIFKDDGTVTVVSRSLAEADLSTRQPVPLPVAVPDKRQNTNAYRLRRGLPPLPPVKKRTGALYPRASCASLSSNKGVIAVTKVSTNTIIGYVRKTFDGQNSYTFGPLSNALTVSLPSGSSVNSNFEITAVNGPDAAHPFFGAVGGSGGYNFSPGQLGYAYLAGTGHTAPNSPPSSTAGTSIQSLGYNGPAESSIWSINCMSHQLTAKWTNADSSQPPTSLFYDPPVDFVGLIGDKNKFDSVFTGEGAYTITFTFVPI</sequence>
<organism evidence="2 3">
    <name type="scientific">Crepidotus variabilis</name>
    <dbReference type="NCBI Taxonomy" id="179855"/>
    <lineage>
        <taxon>Eukaryota</taxon>
        <taxon>Fungi</taxon>
        <taxon>Dikarya</taxon>
        <taxon>Basidiomycota</taxon>
        <taxon>Agaricomycotina</taxon>
        <taxon>Agaricomycetes</taxon>
        <taxon>Agaricomycetidae</taxon>
        <taxon>Agaricales</taxon>
        <taxon>Agaricineae</taxon>
        <taxon>Crepidotaceae</taxon>
        <taxon>Crepidotus</taxon>
    </lineage>
</organism>
<name>A0A9P6JW53_9AGAR</name>
<gene>
    <name evidence="2" type="ORF">CPB83DRAFT_879443</name>
</gene>
<dbReference type="Proteomes" id="UP000807306">
    <property type="component" value="Unassembled WGS sequence"/>
</dbReference>